<evidence type="ECO:0000313" key="2">
    <source>
        <dbReference type="Proteomes" id="UP000693946"/>
    </source>
</evidence>
<gene>
    <name evidence="1" type="ORF">JOB18_042248</name>
</gene>
<name>A0AAV6R9N8_SOLSE</name>
<reference evidence="1 2" key="1">
    <citation type="journal article" date="2021" name="Sci. Rep.">
        <title>Chromosome anchoring in Senegalese sole (Solea senegalensis) reveals sex-associated markers and genome rearrangements in flatfish.</title>
        <authorList>
            <person name="Guerrero-Cozar I."/>
            <person name="Gomez-Garrido J."/>
            <person name="Berbel C."/>
            <person name="Martinez-Blanch J.F."/>
            <person name="Alioto T."/>
            <person name="Claros M.G."/>
            <person name="Gagnaire P.A."/>
            <person name="Manchado M."/>
        </authorList>
    </citation>
    <scope>NUCLEOTIDE SEQUENCE [LARGE SCALE GENOMIC DNA]</scope>
    <source>
        <strain evidence="1">Sse05_10M</strain>
    </source>
</reference>
<dbReference type="Proteomes" id="UP000693946">
    <property type="component" value="Linkage Group LG20"/>
</dbReference>
<accession>A0AAV6R9N8</accession>
<sequence>MLDVGPRQESKDFCGLADMTEGSLQFCPHLTTAWKDWERQQLNTEPGPGLWLTPPSITQLTSAAQQREFTHSHHSGLIKQTLIMCRS</sequence>
<dbReference type="AlphaFoldDB" id="A0AAV6R9N8"/>
<organism evidence="1 2">
    <name type="scientific">Solea senegalensis</name>
    <name type="common">Senegalese sole</name>
    <dbReference type="NCBI Taxonomy" id="28829"/>
    <lineage>
        <taxon>Eukaryota</taxon>
        <taxon>Metazoa</taxon>
        <taxon>Chordata</taxon>
        <taxon>Craniata</taxon>
        <taxon>Vertebrata</taxon>
        <taxon>Euteleostomi</taxon>
        <taxon>Actinopterygii</taxon>
        <taxon>Neopterygii</taxon>
        <taxon>Teleostei</taxon>
        <taxon>Neoteleostei</taxon>
        <taxon>Acanthomorphata</taxon>
        <taxon>Carangaria</taxon>
        <taxon>Pleuronectiformes</taxon>
        <taxon>Pleuronectoidei</taxon>
        <taxon>Soleidae</taxon>
        <taxon>Solea</taxon>
    </lineage>
</organism>
<comment type="caution">
    <text evidence="1">The sequence shown here is derived from an EMBL/GenBank/DDBJ whole genome shotgun (WGS) entry which is preliminary data.</text>
</comment>
<evidence type="ECO:0000313" key="1">
    <source>
        <dbReference type="EMBL" id="KAG7501177.1"/>
    </source>
</evidence>
<protein>
    <submittedName>
        <fullName evidence="1">Uncharacterized protein</fullName>
    </submittedName>
</protein>
<dbReference type="EMBL" id="JAGKHQ010000013">
    <property type="protein sequence ID" value="KAG7501177.1"/>
    <property type="molecule type" value="Genomic_DNA"/>
</dbReference>
<keyword evidence="2" id="KW-1185">Reference proteome</keyword>
<proteinExistence type="predicted"/>